<dbReference type="SUPFAM" id="SSF54001">
    <property type="entry name" value="Cysteine proteinases"/>
    <property type="match status" value="1"/>
</dbReference>
<reference evidence="3" key="1">
    <citation type="submission" date="2011-07" db="EMBL/GenBank/DDBJ databases">
        <authorList>
            <consortium name="Caenorhabditis brenneri Sequencing and Analysis Consortium"/>
            <person name="Wilson R.K."/>
        </authorList>
    </citation>
    <scope>NUCLEOTIDE SEQUENCE [LARGE SCALE GENOMIC DNA]</scope>
    <source>
        <strain evidence="3">PB2801</strain>
    </source>
</reference>
<dbReference type="eggNOG" id="ENOG502QQEE">
    <property type="taxonomic scope" value="Eukaryota"/>
</dbReference>
<feature type="compositionally biased region" description="Acidic residues" evidence="1">
    <location>
        <begin position="305"/>
        <end position="318"/>
    </location>
</feature>
<proteinExistence type="predicted"/>
<name>G0N7W9_CAEBE</name>
<dbReference type="EMBL" id="GL379848">
    <property type="protein sequence ID" value="EGT54863.1"/>
    <property type="molecule type" value="Genomic_DNA"/>
</dbReference>
<feature type="compositionally biased region" description="Basic and acidic residues" evidence="1">
    <location>
        <begin position="7"/>
        <end position="35"/>
    </location>
</feature>
<dbReference type="AlphaFoldDB" id="G0N7W9"/>
<protein>
    <recommendedName>
        <fullName evidence="4">Ubiquitin-like protease family profile domain-containing protein</fullName>
    </recommendedName>
</protein>
<evidence type="ECO:0000313" key="2">
    <source>
        <dbReference type="EMBL" id="EGT54863.1"/>
    </source>
</evidence>
<dbReference type="InterPro" id="IPR038765">
    <property type="entry name" value="Papain-like_cys_pep_sf"/>
</dbReference>
<gene>
    <name evidence="2" type="ORF">CAEBREN_12883</name>
</gene>
<feature type="region of interest" description="Disordered" evidence="1">
    <location>
        <begin position="305"/>
        <end position="340"/>
    </location>
</feature>
<accession>G0N7W9</accession>
<keyword evidence="3" id="KW-1185">Reference proteome</keyword>
<feature type="region of interest" description="Disordered" evidence="1">
    <location>
        <begin position="1"/>
        <end position="38"/>
    </location>
</feature>
<dbReference type="InParanoid" id="G0N7W9"/>
<sequence length="340" mass="38696">MKLRGQPSDREEEVGKDNKEKEKKDEESSDDEPKPKKVCVNGQELPEINVNEIACLNISLEEIENFAKSSETAATLFASLMDGSMTGLSNKTKMLSNAVLTITLFQIVRNYNILHPDCPVALFDFDMAMSEKEDLEGRMYFNEEGNCRRFILPVHTERREEDGATDQEHYALIYMDKADDGHVMYADSFRLFKLPDERIKNIAKVLGMPNAAVERMVRERVQHQTLKNSCGVHVAANCFAFLEHGIQFPRIRVNATNIRQQIVKFIRGVKYVKQKYSIKFGVQINWNKQKPIKVPKEFEVEELIEGNEGEPVECEDTGDMNKTDGSKVTDGNSEQSTSNS</sequence>
<dbReference type="HOGENOM" id="CLU_816913_0_0_1"/>
<dbReference type="Proteomes" id="UP000008068">
    <property type="component" value="Unassembled WGS sequence"/>
</dbReference>
<feature type="compositionally biased region" description="Polar residues" evidence="1">
    <location>
        <begin position="329"/>
        <end position="340"/>
    </location>
</feature>
<evidence type="ECO:0008006" key="4">
    <source>
        <dbReference type="Google" id="ProtNLM"/>
    </source>
</evidence>
<organism evidence="3">
    <name type="scientific">Caenorhabditis brenneri</name>
    <name type="common">Nematode worm</name>
    <dbReference type="NCBI Taxonomy" id="135651"/>
    <lineage>
        <taxon>Eukaryota</taxon>
        <taxon>Metazoa</taxon>
        <taxon>Ecdysozoa</taxon>
        <taxon>Nematoda</taxon>
        <taxon>Chromadorea</taxon>
        <taxon>Rhabditida</taxon>
        <taxon>Rhabditina</taxon>
        <taxon>Rhabditomorpha</taxon>
        <taxon>Rhabditoidea</taxon>
        <taxon>Rhabditidae</taxon>
        <taxon>Peloderinae</taxon>
        <taxon>Caenorhabditis</taxon>
    </lineage>
</organism>
<evidence type="ECO:0000313" key="3">
    <source>
        <dbReference type="Proteomes" id="UP000008068"/>
    </source>
</evidence>
<evidence type="ECO:0000256" key="1">
    <source>
        <dbReference type="SAM" id="MobiDB-lite"/>
    </source>
</evidence>